<comment type="caution">
    <text evidence="1">The sequence shown here is derived from an EMBL/GenBank/DDBJ whole genome shotgun (WGS) entry which is preliminary data.</text>
</comment>
<dbReference type="RefSeq" id="WP_066617808.1">
    <property type="nucleotide sequence ID" value="NZ_FQXL01000031.1"/>
</dbReference>
<gene>
    <name evidence="1" type="ORF">CLMAG_06360</name>
</gene>
<name>A0A162U699_9CLOT</name>
<sequence>MEQFKLSFKSSWLYKVNTVEDIKEHKSVTHVGTIKNVGLLRATRIIMQDKYDLADIRNALVHGENDKALEILNSITEIKKYVK</sequence>
<proteinExistence type="predicted"/>
<keyword evidence="2" id="KW-1185">Reference proteome</keyword>
<dbReference type="AlphaFoldDB" id="A0A162U699"/>
<evidence type="ECO:0000313" key="2">
    <source>
        <dbReference type="Proteomes" id="UP000076603"/>
    </source>
</evidence>
<dbReference type="PATRIC" id="fig|1121326.3.peg.592"/>
<protein>
    <submittedName>
        <fullName evidence="1">Uncharacterized protein</fullName>
    </submittedName>
</protein>
<accession>A0A162U699</accession>
<evidence type="ECO:0000313" key="1">
    <source>
        <dbReference type="EMBL" id="KZL93590.1"/>
    </source>
</evidence>
<dbReference type="EMBL" id="LWAE01000001">
    <property type="protein sequence ID" value="KZL93590.1"/>
    <property type="molecule type" value="Genomic_DNA"/>
</dbReference>
<dbReference type="Proteomes" id="UP000076603">
    <property type="component" value="Unassembled WGS sequence"/>
</dbReference>
<organism evidence="1 2">
    <name type="scientific">Clostridium magnum DSM 2767</name>
    <dbReference type="NCBI Taxonomy" id="1121326"/>
    <lineage>
        <taxon>Bacteria</taxon>
        <taxon>Bacillati</taxon>
        <taxon>Bacillota</taxon>
        <taxon>Clostridia</taxon>
        <taxon>Eubacteriales</taxon>
        <taxon>Clostridiaceae</taxon>
        <taxon>Clostridium</taxon>
    </lineage>
</organism>
<dbReference type="STRING" id="1121326.CLMAG_06360"/>
<reference evidence="1 2" key="1">
    <citation type="submission" date="2016-04" db="EMBL/GenBank/DDBJ databases">
        <title>Genome sequence of Clostridium magnum DSM 2767.</title>
        <authorList>
            <person name="Poehlein A."/>
            <person name="Uhlig R."/>
            <person name="Fischer R."/>
            <person name="Bahl H."/>
            <person name="Daniel R."/>
        </authorList>
    </citation>
    <scope>NUCLEOTIDE SEQUENCE [LARGE SCALE GENOMIC DNA]</scope>
    <source>
        <strain evidence="1 2">DSM 2767</strain>
    </source>
</reference>